<sequence length="381" mass="43528">MEHKKQELGRILDLIADELNITPTMMDKAVSSYEAVGKWLGEGIDYKVTIKPQGSMNLGTVVRPIDEDDDYDMDLVCLLEGGQNLLPKSLKGLVGNRLKEHEIYKQKLEKEGKRCWTMSYDGFHMDILPSSPQYTKAQPFGSTSIRLTHKLENGEYINKYSDPEAYHDWFVDRMTNDHPINKSGVFSERATKIEKVPTYKRRTTLQKAIQLLKRHRDIMFLGNSDDAPISIIITTLAAYSYKGESNIYDALMSILDNMQNHIEYNNGEYKILNPVMQEENFADKWNEKPQKADNFFRWLTTVKKDILESPLKLSGIDEIGEALKQCLGEKPINRALNKYGEEMRTARENNRLYVDGGKNGLVNTTAASSLLKVKGHTFFGI</sequence>
<name>A0A1H6LJZ4_RUMFL</name>
<keyword evidence="6" id="KW-0460">Magnesium</keyword>
<evidence type="ECO:0000313" key="13">
    <source>
        <dbReference type="Proteomes" id="UP000183190"/>
    </source>
</evidence>
<keyword evidence="1" id="KW-0808">Transferase</keyword>
<keyword evidence="7" id="KW-0546">Nucleotide metabolism</keyword>
<dbReference type="GO" id="GO:0009117">
    <property type="term" value="P:nucleotide metabolic process"/>
    <property type="evidence" value="ECO:0007669"/>
    <property type="project" value="UniProtKB-KW"/>
</dbReference>
<comment type="catalytic activity">
    <reaction evidence="10">
        <text>GTP + ATP = 3',3'-cGAMP + 2 diphosphate</text>
        <dbReference type="Rhea" id="RHEA:35647"/>
        <dbReference type="ChEBI" id="CHEBI:30616"/>
        <dbReference type="ChEBI" id="CHEBI:33019"/>
        <dbReference type="ChEBI" id="CHEBI:37565"/>
        <dbReference type="ChEBI" id="CHEBI:71501"/>
    </reaction>
    <physiologicalReaction direction="left-to-right" evidence="10">
        <dbReference type="Rhea" id="RHEA:35648"/>
    </physiologicalReaction>
</comment>
<proteinExistence type="predicted"/>
<dbReference type="EMBL" id="FNWV01000029">
    <property type="protein sequence ID" value="SEH88880.1"/>
    <property type="molecule type" value="Genomic_DNA"/>
</dbReference>
<dbReference type="Pfam" id="PF21654">
    <property type="entry name" value="DncV-like_NTFase"/>
    <property type="match status" value="1"/>
</dbReference>
<evidence type="ECO:0000313" key="12">
    <source>
        <dbReference type="EMBL" id="SEH88880.1"/>
    </source>
</evidence>
<evidence type="ECO:0000256" key="4">
    <source>
        <dbReference type="ARBA" id="ARBA00022741"/>
    </source>
</evidence>
<evidence type="ECO:0000256" key="8">
    <source>
        <dbReference type="ARBA" id="ARBA00023118"/>
    </source>
</evidence>
<gene>
    <name evidence="12" type="ORF">SAMN02910265_03210</name>
</gene>
<dbReference type="GO" id="GO:0046872">
    <property type="term" value="F:metal ion binding"/>
    <property type="evidence" value="ECO:0007669"/>
    <property type="project" value="UniProtKB-KW"/>
</dbReference>
<organism evidence="12 13">
    <name type="scientific">Ruminococcus flavefaciens</name>
    <dbReference type="NCBI Taxonomy" id="1265"/>
    <lineage>
        <taxon>Bacteria</taxon>
        <taxon>Bacillati</taxon>
        <taxon>Bacillota</taxon>
        <taxon>Clostridia</taxon>
        <taxon>Eubacteriales</taxon>
        <taxon>Oscillospiraceae</taxon>
        <taxon>Ruminococcus</taxon>
    </lineage>
</organism>
<dbReference type="GO" id="GO:0016779">
    <property type="term" value="F:nucleotidyltransferase activity"/>
    <property type="evidence" value="ECO:0007669"/>
    <property type="project" value="UniProtKB-KW"/>
</dbReference>
<evidence type="ECO:0000259" key="11">
    <source>
        <dbReference type="Pfam" id="PF21654"/>
    </source>
</evidence>
<keyword evidence="5" id="KW-0067">ATP-binding</keyword>
<evidence type="ECO:0000256" key="6">
    <source>
        <dbReference type="ARBA" id="ARBA00022842"/>
    </source>
</evidence>
<keyword evidence="4" id="KW-0547">Nucleotide-binding</keyword>
<evidence type="ECO:0000256" key="10">
    <source>
        <dbReference type="ARBA" id="ARBA00048304"/>
    </source>
</evidence>
<dbReference type="OrthoDB" id="7572058at2"/>
<evidence type="ECO:0000256" key="1">
    <source>
        <dbReference type="ARBA" id="ARBA00022679"/>
    </source>
</evidence>
<evidence type="ECO:0000256" key="2">
    <source>
        <dbReference type="ARBA" id="ARBA00022695"/>
    </source>
</evidence>
<dbReference type="Proteomes" id="UP000183190">
    <property type="component" value="Unassembled WGS sequence"/>
</dbReference>
<keyword evidence="8" id="KW-0051">Antiviral defense</keyword>
<dbReference type="AlphaFoldDB" id="A0A1H6LJZ4"/>
<evidence type="ECO:0000256" key="5">
    <source>
        <dbReference type="ARBA" id="ARBA00022840"/>
    </source>
</evidence>
<accession>A0A1H6LJZ4</accession>
<evidence type="ECO:0000256" key="7">
    <source>
        <dbReference type="ARBA" id="ARBA00023080"/>
    </source>
</evidence>
<reference evidence="12 13" key="1">
    <citation type="submission" date="2016-10" db="EMBL/GenBank/DDBJ databases">
        <authorList>
            <person name="de Groot N.N."/>
        </authorList>
    </citation>
    <scope>NUCLEOTIDE SEQUENCE [LARGE SCALE GENOMIC DNA]</scope>
    <source>
        <strain evidence="12 13">YAD2003</strain>
    </source>
</reference>
<evidence type="ECO:0000256" key="3">
    <source>
        <dbReference type="ARBA" id="ARBA00022723"/>
    </source>
</evidence>
<evidence type="ECO:0000256" key="9">
    <source>
        <dbReference type="ARBA" id="ARBA00044145"/>
    </source>
</evidence>
<dbReference type="RefSeq" id="WP_074719194.1">
    <property type="nucleotide sequence ID" value="NZ_FNWV01000029.1"/>
</dbReference>
<keyword evidence="3" id="KW-0479">Metal-binding</keyword>
<feature type="domain" description="Cyclic GMP-AMP synthase DncV-like nucleotidyltransferase" evidence="11">
    <location>
        <begin position="50"/>
        <end position="127"/>
    </location>
</feature>
<dbReference type="InterPro" id="IPR048445">
    <property type="entry name" value="DncV-like_NTFase"/>
</dbReference>
<protein>
    <recommendedName>
        <fullName evidence="9">Cyclic GMP-AMP synthase</fullName>
    </recommendedName>
</protein>
<dbReference type="GO" id="GO:0005524">
    <property type="term" value="F:ATP binding"/>
    <property type="evidence" value="ECO:0007669"/>
    <property type="project" value="UniProtKB-KW"/>
</dbReference>
<dbReference type="GO" id="GO:0051607">
    <property type="term" value="P:defense response to virus"/>
    <property type="evidence" value="ECO:0007669"/>
    <property type="project" value="UniProtKB-KW"/>
</dbReference>
<keyword evidence="2" id="KW-0548">Nucleotidyltransferase</keyword>